<feature type="binding site" evidence="12">
    <location>
        <begin position="10"/>
        <end position="12"/>
    </location>
    <ligand>
        <name>substrate</name>
    </ligand>
</feature>
<keyword evidence="15" id="KW-1185">Reference proteome</keyword>
<dbReference type="NCBIfam" id="TIGR02152">
    <property type="entry name" value="D_ribokin_bact"/>
    <property type="match status" value="1"/>
</dbReference>
<keyword evidence="6 12" id="KW-0547">Nucleotide-binding</keyword>
<name>A0A7X2IXX8_9BACI</name>
<dbReference type="CDD" id="cd01174">
    <property type="entry name" value="ribokinase"/>
    <property type="match status" value="1"/>
</dbReference>
<dbReference type="HAMAP" id="MF_01987">
    <property type="entry name" value="Ribokinase"/>
    <property type="match status" value="1"/>
</dbReference>
<feature type="binding site" evidence="12">
    <location>
        <position position="248"/>
    </location>
    <ligand>
        <name>K(+)</name>
        <dbReference type="ChEBI" id="CHEBI:29103"/>
    </ligand>
</feature>
<keyword evidence="4 12" id="KW-0808">Transferase</keyword>
<dbReference type="PANTHER" id="PTHR10584:SF166">
    <property type="entry name" value="RIBOKINASE"/>
    <property type="match status" value="1"/>
</dbReference>
<feature type="binding site" evidence="12">
    <location>
        <position position="139"/>
    </location>
    <ligand>
        <name>substrate</name>
    </ligand>
</feature>
<keyword evidence="7 12" id="KW-0418">Kinase</keyword>
<dbReference type="InterPro" id="IPR011877">
    <property type="entry name" value="Ribokinase"/>
</dbReference>
<dbReference type="InterPro" id="IPR029056">
    <property type="entry name" value="Ribokinase-like"/>
</dbReference>
<evidence type="ECO:0000313" key="15">
    <source>
        <dbReference type="Proteomes" id="UP000448867"/>
    </source>
</evidence>
<feature type="binding site" evidence="12">
    <location>
        <position position="282"/>
    </location>
    <ligand>
        <name>K(+)</name>
        <dbReference type="ChEBI" id="CHEBI:29103"/>
    </ligand>
</feature>
<dbReference type="InterPro" id="IPR002173">
    <property type="entry name" value="Carboh/pur_kinase_PfkB_CS"/>
</dbReference>
<comment type="similarity">
    <text evidence="1">Belongs to the carbohydrate kinase pfkB family.</text>
</comment>
<reference evidence="14 15" key="1">
    <citation type="submission" date="2019-11" db="EMBL/GenBank/DDBJ databases">
        <title>Bacillus lacus genome.</title>
        <authorList>
            <person name="Allen C.J."/>
            <person name="Newman J.D."/>
        </authorList>
    </citation>
    <scope>NUCLEOTIDE SEQUENCE [LARGE SCALE GENOMIC DNA]</scope>
    <source>
        <strain evidence="14 15">KCTC 33946</strain>
    </source>
</reference>
<feature type="binding site" evidence="12">
    <location>
        <position position="183"/>
    </location>
    <ligand>
        <name>ATP</name>
        <dbReference type="ChEBI" id="CHEBI:30616"/>
    </ligand>
</feature>
<gene>
    <name evidence="12 14" type="primary">rbsK</name>
    <name evidence="14" type="ORF">GJU40_05605</name>
</gene>
<evidence type="ECO:0000256" key="12">
    <source>
        <dbReference type="HAMAP-Rule" id="MF_01987"/>
    </source>
</evidence>
<dbReference type="UniPathway" id="UPA00916">
    <property type="reaction ID" value="UER00889"/>
</dbReference>
<keyword evidence="8 12" id="KW-0067">ATP-binding</keyword>
<dbReference type="Gene3D" id="3.40.1190.20">
    <property type="match status" value="1"/>
</dbReference>
<dbReference type="PRINTS" id="PR00990">
    <property type="entry name" value="RIBOKINASE"/>
</dbReference>
<comment type="cofactor">
    <cofactor evidence="12">
        <name>Mg(2+)</name>
        <dbReference type="ChEBI" id="CHEBI:18420"/>
    </cofactor>
    <text evidence="12">Requires a divalent cation, most likely magnesium in vivo, as an electrophilic catalyst to aid phosphoryl group transfer. It is the chelate of the metal and the nucleotide that is the actual substrate.</text>
</comment>
<feature type="binding site" evidence="12">
    <location>
        <position position="246"/>
    </location>
    <ligand>
        <name>K(+)</name>
        <dbReference type="ChEBI" id="CHEBI:29103"/>
    </ligand>
</feature>
<comment type="pathway">
    <text evidence="12">Carbohydrate metabolism; D-ribose degradation; D-ribose 5-phosphate from beta-D-ribopyranose: step 2/2.</text>
</comment>
<dbReference type="GO" id="GO:0046872">
    <property type="term" value="F:metal ion binding"/>
    <property type="evidence" value="ECO:0007669"/>
    <property type="project" value="UniProtKB-KW"/>
</dbReference>
<dbReference type="InterPro" id="IPR002139">
    <property type="entry name" value="Ribo/fructo_kinase"/>
</dbReference>
<comment type="caution">
    <text evidence="14">The sequence shown here is derived from an EMBL/GenBank/DDBJ whole genome shotgun (WGS) entry which is preliminary data.</text>
</comment>
<evidence type="ECO:0000256" key="1">
    <source>
        <dbReference type="ARBA" id="ARBA00005380"/>
    </source>
</evidence>
<organism evidence="14 15">
    <name type="scientific">Metabacillus lacus</name>
    <dbReference type="NCBI Taxonomy" id="1983721"/>
    <lineage>
        <taxon>Bacteria</taxon>
        <taxon>Bacillati</taxon>
        <taxon>Bacillota</taxon>
        <taxon>Bacilli</taxon>
        <taxon>Bacillales</taxon>
        <taxon>Bacillaceae</taxon>
        <taxon>Metabacillus</taxon>
    </lineage>
</organism>
<feature type="binding site" evidence="12">
    <location>
        <begin position="38"/>
        <end position="42"/>
    </location>
    <ligand>
        <name>substrate</name>
    </ligand>
</feature>
<keyword evidence="12" id="KW-0963">Cytoplasm</keyword>
<dbReference type="RefSeq" id="WP_154306784.1">
    <property type="nucleotide sequence ID" value="NZ_WKKI01000006.1"/>
</dbReference>
<dbReference type="Proteomes" id="UP000448867">
    <property type="component" value="Unassembled WGS sequence"/>
</dbReference>
<comment type="function">
    <text evidence="12">Catalyzes the phosphorylation of ribose at O-5 in a reaction requiring ATP and magnesium. The resulting D-ribose-5-phosphate can then be used either for sythesis of nucleotides, histidine, and tryptophan, or as a component of the pentose phosphate pathway.</text>
</comment>
<dbReference type="GO" id="GO:0005829">
    <property type="term" value="C:cytosol"/>
    <property type="evidence" value="ECO:0007669"/>
    <property type="project" value="TreeGrafter"/>
</dbReference>
<dbReference type="GO" id="GO:0019303">
    <property type="term" value="P:D-ribose catabolic process"/>
    <property type="evidence" value="ECO:0007669"/>
    <property type="project" value="UniProtKB-UniRule"/>
</dbReference>
<feature type="binding site" evidence="12">
    <location>
        <begin position="251"/>
        <end position="252"/>
    </location>
    <ligand>
        <name>ATP</name>
        <dbReference type="ChEBI" id="CHEBI:30616"/>
    </ligand>
</feature>
<evidence type="ECO:0000256" key="3">
    <source>
        <dbReference type="ARBA" id="ARBA00016943"/>
    </source>
</evidence>
<sequence>MGITVLGSYNVDLMSRSPHLPAPGETVLGGPFQLGPGGKGCNQATAAARLGCAVRFMTKVGNDSFRELAEKTFRSENFPIEYLLISDKGQTGCALIVVDQEGENSIVVAPGANMDYLQEDMDAIEASVAGSSLLLLQLEISMEANKKAIEVAQAYDIPVLLNPAPYRDFDKSLLKHVTYLTPNETEAESMTGINLRIESDFLEAAKVLYEMGASHVMITLGKKGCYLYSGGQAGELLPGFQVKAVDTAGAGDCFNGAFAAAILAGKSVSEAALQGNAAAALSVTKVGTAPSMPNSTELQAFLEVIRGFQ</sequence>
<dbReference type="OrthoDB" id="9775849at2"/>
<evidence type="ECO:0000313" key="14">
    <source>
        <dbReference type="EMBL" id="MRX71649.1"/>
    </source>
</evidence>
<dbReference type="EC" id="2.7.1.15" evidence="2 12"/>
<evidence type="ECO:0000256" key="10">
    <source>
        <dbReference type="ARBA" id="ARBA00022958"/>
    </source>
</evidence>
<keyword evidence="11 12" id="KW-0119">Carbohydrate metabolism</keyword>
<comment type="subunit">
    <text evidence="12">Homodimer.</text>
</comment>
<comment type="similarity">
    <text evidence="12">Belongs to the carbohydrate kinase PfkB family. Ribokinase subfamily.</text>
</comment>
<feature type="binding site" evidence="12">
    <location>
        <position position="291"/>
    </location>
    <ligand>
        <name>K(+)</name>
        <dbReference type="ChEBI" id="CHEBI:29103"/>
    </ligand>
</feature>
<evidence type="ECO:0000256" key="5">
    <source>
        <dbReference type="ARBA" id="ARBA00022723"/>
    </source>
</evidence>
<evidence type="ECO:0000256" key="8">
    <source>
        <dbReference type="ARBA" id="ARBA00022840"/>
    </source>
</evidence>
<dbReference type="Pfam" id="PF00294">
    <property type="entry name" value="PfkB"/>
    <property type="match status" value="1"/>
</dbReference>
<comment type="caution">
    <text evidence="12">Lacks conserved residue(s) required for the propagation of feature annotation.</text>
</comment>
<feature type="binding site" evidence="12">
    <location>
        <position position="276"/>
    </location>
    <ligand>
        <name>ATP</name>
        <dbReference type="ChEBI" id="CHEBI:30616"/>
    </ligand>
</feature>
<evidence type="ECO:0000256" key="2">
    <source>
        <dbReference type="ARBA" id="ARBA00012035"/>
    </source>
</evidence>
<evidence type="ECO:0000256" key="7">
    <source>
        <dbReference type="ARBA" id="ARBA00022777"/>
    </source>
</evidence>
<feature type="active site" description="Proton acceptor" evidence="12">
    <location>
        <position position="252"/>
    </location>
</feature>
<feature type="binding site" evidence="12">
    <location>
        <position position="252"/>
    </location>
    <ligand>
        <name>substrate</name>
    </ligand>
</feature>
<dbReference type="InterPro" id="IPR011611">
    <property type="entry name" value="PfkB_dom"/>
</dbReference>
<evidence type="ECO:0000256" key="6">
    <source>
        <dbReference type="ARBA" id="ARBA00022741"/>
    </source>
</evidence>
<keyword evidence="10 12" id="KW-0630">Potassium</keyword>
<evidence type="ECO:0000259" key="13">
    <source>
        <dbReference type="Pfam" id="PF00294"/>
    </source>
</evidence>
<feature type="binding site" evidence="12">
    <location>
        <position position="287"/>
    </location>
    <ligand>
        <name>K(+)</name>
        <dbReference type="ChEBI" id="CHEBI:29103"/>
    </ligand>
</feature>
<feature type="domain" description="Carbohydrate kinase PfkB" evidence="13">
    <location>
        <begin position="3"/>
        <end position="293"/>
    </location>
</feature>
<proteinExistence type="inferred from homology"/>
<keyword evidence="5 12" id="KW-0479">Metal-binding</keyword>
<keyword evidence="9 12" id="KW-0460">Magnesium</keyword>
<dbReference type="PROSITE" id="PS00584">
    <property type="entry name" value="PFKB_KINASES_2"/>
    <property type="match status" value="1"/>
</dbReference>
<accession>A0A7X2IXX8</accession>
<protein>
    <recommendedName>
        <fullName evidence="3 12">Ribokinase</fullName>
        <shortName evidence="12">RK</shortName>
        <ecNumber evidence="2 12">2.7.1.15</ecNumber>
    </recommendedName>
</protein>
<feature type="binding site" evidence="12">
    <location>
        <begin position="219"/>
        <end position="224"/>
    </location>
    <ligand>
        <name>ATP</name>
        <dbReference type="ChEBI" id="CHEBI:30616"/>
    </ligand>
</feature>
<evidence type="ECO:0000256" key="4">
    <source>
        <dbReference type="ARBA" id="ARBA00022679"/>
    </source>
</evidence>
<comment type="catalytic activity">
    <reaction evidence="12">
        <text>D-ribose + ATP = D-ribose 5-phosphate + ADP + H(+)</text>
        <dbReference type="Rhea" id="RHEA:13697"/>
        <dbReference type="ChEBI" id="CHEBI:15378"/>
        <dbReference type="ChEBI" id="CHEBI:30616"/>
        <dbReference type="ChEBI" id="CHEBI:47013"/>
        <dbReference type="ChEBI" id="CHEBI:78346"/>
        <dbReference type="ChEBI" id="CHEBI:456216"/>
        <dbReference type="EC" id="2.7.1.15"/>
    </reaction>
</comment>
<dbReference type="GO" id="GO:0004747">
    <property type="term" value="F:ribokinase activity"/>
    <property type="evidence" value="ECO:0007669"/>
    <property type="project" value="UniProtKB-UniRule"/>
</dbReference>
<evidence type="ECO:0000256" key="11">
    <source>
        <dbReference type="ARBA" id="ARBA00023277"/>
    </source>
</evidence>
<dbReference type="SUPFAM" id="SSF53613">
    <property type="entry name" value="Ribokinase-like"/>
    <property type="match status" value="1"/>
</dbReference>
<dbReference type="AlphaFoldDB" id="A0A7X2IXX8"/>
<dbReference type="PANTHER" id="PTHR10584">
    <property type="entry name" value="SUGAR KINASE"/>
    <property type="match status" value="1"/>
</dbReference>
<dbReference type="GO" id="GO:0005524">
    <property type="term" value="F:ATP binding"/>
    <property type="evidence" value="ECO:0007669"/>
    <property type="project" value="UniProtKB-UniRule"/>
</dbReference>
<dbReference type="EMBL" id="WKKI01000006">
    <property type="protein sequence ID" value="MRX71649.1"/>
    <property type="molecule type" value="Genomic_DNA"/>
</dbReference>
<comment type="activity regulation">
    <text evidence="12">Activated by a monovalent cation that binds near, but not in, the active site. The most likely occupant of the site in vivo is potassium. Ion binding induces a conformational change that may alter substrate affinity.</text>
</comment>
<evidence type="ECO:0000256" key="9">
    <source>
        <dbReference type="ARBA" id="ARBA00022842"/>
    </source>
</evidence>
<feature type="binding site" evidence="12">
    <location>
        <position position="285"/>
    </location>
    <ligand>
        <name>K(+)</name>
        <dbReference type="ChEBI" id="CHEBI:29103"/>
    </ligand>
</feature>
<comment type="subcellular location">
    <subcellularLocation>
        <location evidence="12">Cytoplasm</location>
    </subcellularLocation>
</comment>